<accession>A0A9X5E946</accession>
<dbReference type="EMBL" id="JTJC03000007">
    <property type="protein sequence ID" value="NHC37191.1"/>
    <property type="molecule type" value="Genomic_DNA"/>
</dbReference>
<gene>
    <name evidence="2" type="ORF">QH73_0021565</name>
</gene>
<keyword evidence="3" id="KW-1185">Reference proteome</keyword>
<dbReference type="Proteomes" id="UP000031532">
    <property type="component" value="Unassembled WGS sequence"/>
</dbReference>
<evidence type="ECO:0000313" key="2">
    <source>
        <dbReference type="EMBL" id="NHC37191.1"/>
    </source>
</evidence>
<evidence type="ECO:0000313" key="3">
    <source>
        <dbReference type="Proteomes" id="UP000031532"/>
    </source>
</evidence>
<comment type="caution">
    <text evidence="2">The sequence shown here is derived from an EMBL/GenBank/DDBJ whole genome shotgun (WGS) entry which is preliminary data.</text>
</comment>
<evidence type="ECO:0000256" key="1">
    <source>
        <dbReference type="SAM" id="Coils"/>
    </source>
</evidence>
<reference evidence="2 3" key="1">
    <citation type="journal article" date="2015" name="Genome Announc.">
        <title>Draft Genome Sequence of the Terrestrial Cyanobacterium Scytonema millei VB511283, Isolated from Eastern India.</title>
        <authorList>
            <person name="Sen D."/>
            <person name="Chandrababunaidu M.M."/>
            <person name="Singh D."/>
            <person name="Sanghi N."/>
            <person name="Ghorai A."/>
            <person name="Mishra G.P."/>
            <person name="Madduluri M."/>
            <person name="Adhikary S.P."/>
            <person name="Tripathy S."/>
        </authorList>
    </citation>
    <scope>NUCLEOTIDE SEQUENCE [LARGE SCALE GENOMIC DNA]</scope>
    <source>
        <strain evidence="2 3">VB511283</strain>
    </source>
</reference>
<sequence>MAAFDPEHLIDTNMELSLISTSEEVDLLREQVEFLREQMESLHRMVERLNSESLDKQQQIQELEQELEQTNKELCRALVPQQQEITPVEDYQGKALDRQVSVSKSLAALFNTTCNRAIPAKILEVEKANKSTAILPSIVAQQILNNSKELTVHSRQLGSQFKELGLQFIANQASFMKFQEEVARKLIELPQQHKNAMIMSQRLQASRTKTEANVRQLQEHVEQTKKLSNKSKVYVKSVKSRSASYSDLKKFAKADLSLA</sequence>
<keyword evidence="1" id="KW-0175">Coiled coil</keyword>
<proteinExistence type="predicted"/>
<name>A0A9X5E946_9CYAN</name>
<organism evidence="2 3">
    <name type="scientific">Scytonema millei VB511283</name>
    <dbReference type="NCBI Taxonomy" id="1245923"/>
    <lineage>
        <taxon>Bacteria</taxon>
        <taxon>Bacillati</taxon>
        <taxon>Cyanobacteriota</taxon>
        <taxon>Cyanophyceae</taxon>
        <taxon>Nostocales</taxon>
        <taxon>Scytonemataceae</taxon>
        <taxon>Scytonema</taxon>
    </lineage>
</organism>
<feature type="coiled-coil region" evidence="1">
    <location>
        <begin position="200"/>
        <end position="227"/>
    </location>
</feature>
<protein>
    <submittedName>
        <fullName evidence="2">Uncharacterized protein</fullName>
    </submittedName>
</protein>
<dbReference type="AlphaFoldDB" id="A0A9X5E946"/>
<feature type="coiled-coil region" evidence="1">
    <location>
        <begin position="18"/>
        <end position="77"/>
    </location>
</feature>
<dbReference type="OrthoDB" id="512916at2"/>
<dbReference type="RefSeq" id="WP_039716217.1">
    <property type="nucleotide sequence ID" value="NZ_JTJC03000007.1"/>
</dbReference>